<dbReference type="InterPro" id="IPR007691">
    <property type="entry name" value="LpxD"/>
</dbReference>
<dbReference type="PaxDb" id="1198114-AciX9_1495"/>
<dbReference type="STRING" id="1198114.AciX9_1495"/>
<dbReference type="GO" id="GO:0016020">
    <property type="term" value="C:membrane"/>
    <property type="evidence" value="ECO:0007669"/>
    <property type="project" value="GOC"/>
</dbReference>
<dbReference type="PROSITE" id="PS00101">
    <property type="entry name" value="HEXAPEP_TRANSFERASES"/>
    <property type="match status" value="1"/>
</dbReference>
<organism evidence="10">
    <name type="scientific">Granulicella tundricola (strain ATCC BAA-1859 / DSM 23138 / MP5ACTX9)</name>
    <dbReference type="NCBI Taxonomy" id="1198114"/>
    <lineage>
        <taxon>Bacteria</taxon>
        <taxon>Pseudomonadati</taxon>
        <taxon>Acidobacteriota</taxon>
        <taxon>Terriglobia</taxon>
        <taxon>Terriglobales</taxon>
        <taxon>Acidobacteriaceae</taxon>
        <taxon>Granulicella</taxon>
    </lineage>
</organism>
<protein>
    <recommendedName>
        <fullName evidence="7">UDP-3-O-acylglucosamine N-acyltransferase</fullName>
        <ecNumber evidence="7">2.3.1.191</ecNumber>
    </recommendedName>
</protein>
<dbReference type="UniPathway" id="UPA00973"/>
<dbReference type="NCBIfam" id="NF002060">
    <property type="entry name" value="PRK00892.1"/>
    <property type="match status" value="1"/>
</dbReference>
<dbReference type="InterPro" id="IPR020573">
    <property type="entry name" value="UDP_GlcNAc_AcTrfase_non-rep"/>
</dbReference>
<dbReference type="GO" id="GO:0009245">
    <property type="term" value="P:lipid A biosynthetic process"/>
    <property type="evidence" value="ECO:0007669"/>
    <property type="project" value="UniProtKB-UniRule"/>
</dbReference>
<evidence type="ECO:0000313" key="9">
    <source>
        <dbReference type="EMBL" id="ADW68548.1"/>
    </source>
</evidence>
<dbReference type="Proteomes" id="UP000000343">
    <property type="component" value="Chromosome"/>
</dbReference>
<feature type="active site" description="Proton acceptor" evidence="7">
    <location>
        <position position="241"/>
    </location>
</feature>
<dbReference type="InterPro" id="IPR018357">
    <property type="entry name" value="Hexapep_transf_CS"/>
</dbReference>
<gene>
    <name evidence="7" type="primary">lpxD</name>
    <name evidence="9" type="ordered locus">AciX9_1495</name>
</gene>
<keyword evidence="2 7" id="KW-0441">Lipid A biosynthesis</keyword>
<comment type="subunit">
    <text evidence="7">Homotrimer.</text>
</comment>
<dbReference type="PANTHER" id="PTHR43378">
    <property type="entry name" value="UDP-3-O-ACYLGLUCOSAMINE N-ACYLTRANSFERASE"/>
    <property type="match status" value="1"/>
</dbReference>
<dbReference type="Gene3D" id="2.160.10.10">
    <property type="entry name" value="Hexapeptide repeat proteins"/>
    <property type="match status" value="1"/>
</dbReference>
<keyword evidence="4 7" id="KW-0677">Repeat</keyword>
<keyword evidence="1 7" id="KW-0444">Lipid biosynthesis</keyword>
<dbReference type="HOGENOM" id="CLU_049865_0_0_0"/>
<dbReference type="OrthoDB" id="9784739at2"/>
<feature type="domain" description="UDP-3-O-[3-hydroxymyristoyl] glucosamine N-acyltransferase non-repeat region" evidence="8">
    <location>
        <begin position="21"/>
        <end position="86"/>
    </location>
</feature>
<dbReference type="GO" id="GO:0103118">
    <property type="term" value="F:UDP-3-O-[(3R)-3-hydroxyacyl]-glucosamine N-acyltransferase activity"/>
    <property type="evidence" value="ECO:0007669"/>
    <property type="project" value="UniProtKB-EC"/>
</dbReference>
<dbReference type="NCBIfam" id="TIGR01853">
    <property type="entry name" value="lipid_A_lpxD"/>
    <property type="match status" value="1"/>
</dbReference>
<evidence type="ECO:0000256" key="2">
    <source>
        <dbReference type="ARBA" id="ARBA00022556"/>
    </source>
</evidence>
<dbReference type="KEGG" id="acm:AciX9_1495"/>
<dbReference type="CDD" id="cd03352">
    <property type="entry name" value="LbH_LpxD"/>
    <property type="match status" value="1"/>
</dbReference>
<evidence type="ECO:0000256" key="1">
    <source>
        <dbReference type="ARBA" id="ARBA00022516"/>
    </source>
</evidence>
<evidence type="ECO:0000313" key="10">
    <source>
        <dbReference type="Proteomes" id="UP000000343"/>
    </source>
</evidence>
<evidence type="ECO:0000259" key="8">
    <source>
        <dbReference type="Pfam" id="PF04613"/>
    </source>
</evidence>
<dbReference type="Pfam" id="PF04613">
    <property type="entry name" value="LpxD"/>
    <property type="match status" value="1"/>
</dbReference>
<evidence type="ECO:0000256" key="4">
    <source>
        <dbReference type="ARBA" id="ARBA00022737"/>
    </source>
</evidence>
<dbReference type="PANTHER" id="PTHR43378:SF2">
    <property type="entry name" value="UDP-3-O-ACYLGLUCOSAMINE N-ACYLTRANSFERASE 1, MITOCHONDRIAL-RELATED"/>
    <property type="match status" value="1"/>
</dbReference>
<name>E8WWY7_GRATM</name>
<dbReference type="SUPFAM" id="SSF51161">
    <property type="entry name" value="Trimeric LpxA-like enzymes"/>
    <property type="match status" value="1"/>
</dbReference>
<proteinExistence type="inferred from homology"/>
<keyword evidence="3 7" id="KW-0808">Transferase</keyword>
<keyword evidence="10" id="KW-1185">Reference proteome</keyword>
<dbReference type="Gene3D" id="3.40.1390.10">
    <property type="entry name" value="MurE/MurF, N-terminal domain"/>
    <property type="match status" value="1"/>
</dbReference>
<comment type="pathway">
    <text evidence="7">Bacterial outer membrane biogenesis; LPS lipid A biosynthesis.</text>
</comment>
<evidence type="ECO:0000256" key="6">
    <source>
        <dbReference type="ARBA" id="ARBA00023315"/>
    </source>
</evidence>
<accession>E8WWY7</accession>
<evidence type="ECO:0000256" key="5">
    <source>
        <dbReference type="ARBA" id="ARBA00023098"/>
    </source>
</evidence>
<comment type="similarity">
    <text evidence="7">Belongs to the transferase hexapeptide repeat family. LpxD subfamily.</text>
</comment>
<dbReference type="eggNOG" id="COG1044">
    <property type="taxonomic scope" value="Bacteria"/>
</dbReference>
<dbReference type="RefSeq" id="WP_013579868.1">
    <property type="nucleotide sequence ID" value="NC_015064.1"/>
</dbReference>
<comment type="catalytic activity">
    <reaction evidence="7">
        <text>a UDP-3-O-[(3R)-3-hydroxyacyl]-alpha-D-glucosamine + a (3R)-hydroxyacyl-[ACP] = a UDP-2-N,3-O-bis[(3R)-3-hydroxyacyl]-alpha-D-glucosamine + holo-[ACP] + H(+)</text>
        <dbReference type="Rhea" id="RHEA:53836"/>
        <dbReference type="Rhea" id="RHEA-COMP:9685"/>
        <dbReference type="Rhea" id="RHEA-COMP:9945"/>
        <dbReference type="ChEBI" id="CHEBI:15378"/>
        <dbReference type="ChEBI" id="CHEBI:64479"/>
        <dbReference type="ChEBI" id="CHEBI:78827"/>
        <dbReference type="ChEBI" id="CHEBI:137740"/>
        <dbReference type="ChEBI" id="CHEBI:137748"/>
        <dbReference type="EC" id="2.3.1.191"/>
    </reaction>
</comment>
<dbReference type="EC" id="2.3.1.191" evidence="7"/>
<reference evidence="10" key="1">
    <citation type="submission" date="2011-01" db="EMBL/GenBank/DDBJ databases">
        <title>Complete sequence of chromosome of Acidobacterium sp. MP5ACTX9.</title>
        <authorList>
            <consortium name="US DOE Joint Genome Institute"/>
            <person name="Lucas S."/>
            <person name="Copeland A."/>
            <person name="Lapidus A."/>
            <person name="Cheng J.-F."/>
            <person name="Goodwin L."/>
            <person name="Pitluck S."/>
            <person name="Teshima H."/>
            <person name="Detter J.C."/>
            <person name="Han C."/>
            <person name="Tapia R."/>
            <person name="Land M."/>
            <person name="Hauser L."/>
            <person name="Kyrpides N."/>
            <person name="Ivanova N."/>
            <person name="Ovchinnikova G."/>
            <person name="Pagani I."/>
            <person name="Rawat S.R."/>
            <person name="Mannisto M."/>
            <person name="Haggblom M.M."/>
            <person name="Woyke T."/>
        </authorList>
    </citation>
    <scope>NUCLEOTIDE SEQUENCE [LARGE SCALE GENOMIC DNA]</scope>
    <source>
        <strain evidence="10">MP5ACTX9</strain>
    </source>
</reference>
<comment type="function">
    <text evidence="7">Catalyzes the N-acylation of UDP-3-O-acylglucosamine using 3-hydroxyacyl-ACP as the acyl donor. Is involved in the biosynthesis of lipid A, a phosphorylated glycolipid that anchors the lipopolysaccharide to the outer membrane of the cell.</text>
</comment>
<dbReference type="GO" id="GO:0016410">
    <property type="term" value="F:N-acyltransferase activity"/>
    <property type="evidence" value="ECO:0007669"/>
    <property type="project" value="InterPro"/>
</dbReference>
<dbReference type="InterPro" id="IPR011004">
    <property type="entry name" value="Trimer_LpxA-like_sf"/>
</dbReference>
<dbReference type="EMBL" id="CP002480">
    <property type="protein sequence ID" value="ADW68548.1"/>
    <property type="molecule type" value="Genomic_DNA"/>
</dbReference>
<keyword evidence="6 7" id="KW-0012">Acyltransferase</keyword>
<evidence type="ECO:0000256" key="7">
    <source>
        <dbReference type="HAMAP-Rule" id="MF_00523"/>
    </source>
</evidence>
<dbReference type="AlphaFoldDB" id="E8WWY7"/>
<sequence>MKLSELAASLGATLQGGDGETEITGIAGIEQAGAGQITFVANQRYAGLARTTKASAILVEPGFPEVSAATLRLKDPYLAFAKAIELFYQAPIYAASIHPTAVIAATATIGARAHIGAYVVVEDGVVIGEDAVLHPHVVVYPHVIIGDRFTAHAHAIIREHCRVGDDVILQNGVVIGADGFGFARKPKEAGEPGWYKIVQSGPTVIESDVEVQANACVDRASIGETRVMRGAKIDNLVQVGHGSTVGENSLLCAQVGLAGSTVIGKNVVLAGQVGVAGHCTVGDGAIATAQSGIPNDVAAGKVVSGYPAVDNRQWLRSVAMFNRLPELMRGLRGKS</sequence>
<dbReference type="HAMAP" id="MF_00523">
    <property type="entry name" value="LpxD"/>
    <property type="match status" value="1"/>
</dbReference>
<evidence type="ECO:0000256" key="3">
    <source>
        <dbReference type="ARBA" id="ARBA00022679"/>
    </source>
</evidence>
<keyword evidence="5 7" id="KW-0443">Lipid metabolism</keyword>